<dbReference type="EMBL" id="BPLR01017273">
    <property type="protein sequence ID" value="GIY89936.1"/>
    <property type="molecule type" value="Genomic_DNA"/>
</dbReference>
<sequence>MDPRSGGWRVTLGPGRDPLERRLSAPGLLERERDGAERLSAASFHPLILPHHFHPHPLILRITFTFYRFQPPFCLPPFDVAVLELGMQWNSGIVVASVLDRIVELLEHVLFAFHVLWYICGIRDAN</sequence>
<dbReference type="Proteomes" id="UP001054945">
    <property type="component" value="Unassembled WGS sequence"/>
</dbReference>
<proteinExistence type="predicted"/>
<protein>
    <submittedName>
        <fullName evidence="2">Uncharacterized protein</fullName>
    </submittedName>
</protein>
<evidence type="ECO:0000313" key="3">
    <source>
        <dbReference type="Proteomes" id="UP001054945"/>
    </source>
</evidence>
<reference evidence="2 3" key="1">
    <citation type="submission" date="2021-06" db="EMBL/GenBank/DDBJ databases">
        <title>Caerostris extrusa draft genome.</title>
        <authorList>
            <person name="Kono N."/>
            <person name="Arakawa K."/>
        </authorList>
    </citation>
    <scope>NUCLEOTIDE SEQUENCE [LARGE SCALE GENOMIC DNA]</scope>
</reference>
<accession>A0AAV4X4Y7</accession>
<comment type="caution">
    <text evidence="2">The sequence shown here is derived from an EMBL/GenBank/DDBJ whole genome shotgun (WGS) entry which is preliminary data.</text>
</comment>
<evidence type="ECO:0000313" key="2">
    <source>
        <dbReference type="EMBL" id="GIY89936.1"/>
    </source>
</evidence>
<name>A0AAV4X4Y7_CAEEX</name>
<keyword evidence="3" id="KW-1185">Reference proteome</keyword>
<gene>
    <name evidence="2" type="ORF">CEXT_125941</name>
</gene>
<dbReference type="AlphaFoldDB" id="A0AAV4X4Y7"/>
<feature type="region of interest" description="Disordered" evidence="1">
    <location>
        <begin position="1"/>
        <end position="21"/>
    </location>
</feature>
<evidence type="ECO:0000256" key="1">
    <source>
        <dbReference type="SAM" id="MobiDB-lite"/>
    </source>
</evidence>
<organism evidence="2 3">
    <name type="scientific">Caerostris extrusa</name>
    <name type="common">Bark spider</name>
    <name type="synonym">Caerostris bankana</name>
    <dbReference type="NCBI Taxonomy" id="172846"/>
    <lineage>
        <taxon>Eukaryota</taxon>
        <taxon>Metazoa</taxon>
        <taxon>Ecdysozoa</taxon>
        <taxon>Arthropoda</taxon>
        <taxon>Chelicerata</taxon>
        <taxon>Arachnida</taxon>
        <taxon>Araneae</taxon>
        <taxon>Araneomorphae</taxon>
        <taxon>Entelegynae</taxon>
        <taxon>Araneoidea</taxon>
        <taxon>Araneidae</taxon>
        <taxon>Caerostris</taxon>
    </lineage>
</organism>